<feature type="transmembrane region" description="Helical" evidence="1">
    <location>
        <begin position="93"/>
        <end position="116"/>
    </location>
</feature>
<reference evidence="3" key="1">
    <citation type="submission" date="2025-08" db="UniProtKB">
        <authorList>
            <consortium name="RefSeq"/>
        </authorList>
    </citation>
    <scope>IDENTIFICATION</scope>
    <source>
        <tissue evidence="3">Whole insect</tissue>
    </source>
</reference>
<keyword evidence="2" id="KW-0732">Signal</keyword>
<proteinExistence type="predicted"/>
<gene>
    <name evidence="3" type="primary">LOC114334444</name>
</gene>
<keyword evidence="1" id="KW-0812">Transmembrane</keyword>
<organism evidence="3">
    <name type="scientific">Diabrotica virgifera virgifera</name>
    <name type="common">western corn rootworm</name>
    <dbReference type="NCBI Taxonomy" id="50390"/>
    <lineage>
        <taxon>Eukaryota</taxon>
        <taxon>Metazoa</taxon>
        <taxon>Ecdysozoa</taxon>
        <taxon>Arthropoda</taxon>
        <taxon>Hexapoda</taxon>
        <taxon>Insecta</taxon>
        <taxon>Pterygota</taxon>
        <taxon>Neoptera</taxon>
        <taxon>Endopterygota</taxon>
        <taxon>Coleoptera</taxon>
        <taxon>Polyphaga</taxon>
        <taxon>Cucujiformia</taxon>
        <taxon>Chrysomeloidea</taxon>
        <taxon>Chrysomelidae</taxon>
        <taxon>Galerucinae</taxon>
        <taxon>Diabroticina</taxon>
        <taxon>Diabroticites</taxon>
        <taxon>Diabrotica</taxon>
    </lineage>
</organism>
<protein>
    <submittedName>
        <fullName evidence="3">Uncharacterized protein LOC114334444</fullName>
    </submittedName>
</protein>
<dbReference type="AlphaFoldDB" id="A0A6P7FVA1"/>
<dbReference type="RefSeq" id="XP_028140286.1">
    <property type="nucleotide sequence ID" value="XM_028284485.1"/>
</dbReference>
<dbReference type="InParanoid" id="A0A6P7FVA1"/>
<evidence type="ECO:0000256" key="1">
    <source>
        <dbReference type="SAM" id="Phobius"/>
    </source>
</evidence>
<name>A0A6P7FVA1_DIAVI</name>
<accession>A0A6P7FVA1</accession>
<keyword evidence="1" id="KW-0472">Membrane</keyword>
<feature type="signal peptide" evidence="2">
    <location>
        <begin position="1"/>
        <end position="26"/>
    </location>
</feature>
<feature type="transmembrane region" description="Helical" evidence="1">
    <location>
        <begin position="200"/>
        <end position="227"/>
    </location>
</feature>
<keyword evidence="1" id="KW-1133">Transmembrane helix</keyword>
<feature type="chain" id="PRO_5027745290" evidence="2">
    <location>
        <begin position="27"/>
        <end position="228"/>
    </location>
</feature>
<sequence>MRNCKNNCNMLAKILLILFALDVVKSAAMYQNLHELTQAIQNLPSRTPLSIPSVEQELRKKAMAPIYSPNLKQTKTELAAAAGTDVAVNYRSIFIVVGSIAAIIIAFFIPIQICYLSDSCQNFVRSNFVFNERRKRDLEYIETILVALLDNFVEQDLRDDKGDHIQEIARPLYTEPLLITLSKYFDKYADREVKKHVKALIFILTHIIGKVFGVFRSLVAFLASYGIL</sequence>
<evidence type="ECO:0000313" key="3">
    <source>
        <dbReference type="RefSeq" id="XP_028140286.1"/>
    </source>
</evidence>
<evidence type="ECO:0000256" key="2">
    <source>
        <dbReference type="SAM" id="SignalP"/>
    </source>
</evidence>